<protein>
    <submittedName>
        <fullName evidence="2">Ribosomal subunit interface protein</fullName>
    </submittedName>
</protein>
<sequence length="126" mass="15179">MINMKIKFFTKDVDLTDSLKVYIENKIKSFAETYFKNALEILEIRINLGVDQHHRHGKVQRVEVMVYIPQQILRAKKIANDIYTAFDGIIPKLEKQIERYKNKFWDKKKKKQKEFKEKISDIEMEN</sequence>
<proteinExistence type="predicted"/>
<dbReference type="PANTHER" id="PTHR33231">
    <property type="entry name" value="30S RIBOSOMAL PROTEIN"/>
    <property type="match status" value="1"/>
</dbReference>
<dbReference type="PANTHER" id="PTHR33231:SF1">
    <property type="entry name" value="30S RIBOSOMAL PROTEIN"/>
    <property type="match status" value="1"/>
</dbReference>
<dbReference type="AlphaFoldDB" id="A0A2N1UNH2"/>
<keyword evidence="1" id="KW-0810">Translation regulation</keyword>
<evidence type="ECO:0000313" key="2">
    <source>
        <dbReference type="EMBL" id="PKL72382.1"/>
    </source>
</evidence>
<dbReference type="Pfam" id="PF02482">
    <property type="entry name" value="Ribosomal_S30AE"/>
    <property type="match status" value="1"/>
</dbReference>
<dbReference type="SUPFAM" id="SSF69754">
    <property type="entry name" value="Ribosome binding protein Y (YfiA homologue)"/>
    <property type="match status" value="1"/>
</dbReference>
<dbReference type="GO" id="GO:0022627">
    <property type="term" value="C:cytosolic small ribosomal subunit"/>
    <property type="evidence" value="ECO:0007669"/>
    <property type="project" value="TreeGrafter"/>
</dbReference>
<accession>A0A2N1UNH2</accession>
<dbReference type="InterPro" id="IPR036567">
    <property type="entry name" value="RHF-like"/>
</dbReference>
<dbReference type="CDD" id="cd00552">
    <property type="entry name" value="RaiA"/>
    <property type="match status" value="1"/>
</dbReference>
<organism evidence="2 3">
    <name type="scientific">Candidatus Kuenenbacteria bacterium HGW-Kuenenbacteria-1</name>
    <dbReference type="NCBI Taxonomy" id="2013812"/>
    <lineage>
        <taxon>Bacteria</taxon>
        <taxon>Candidatus Kueneniibacteriota</taxon>
    </lineage>
</organism>
<dbReference type="GO" id="GO:0045900">
    <property type="term" value="P:negative regulation of translational elongation"/>
    <property type="evidence" value="ECO:0007669"/>
    <property type="project" value="TreeGrafter"/>
</dbReference>
<dbReference type="NCBIfam" id="TIGR00741">
    <property type="entry name" value="yfiA"/>
    <property type="match status" value="1"/>
</dbReference>
<gene>
    <name evidence="2" type="primary">raiA</name>
    <name evidence="2" type="ORF">CVV26_01800</name>
</gene>
<dbReference type="Gene3D" id="3.30.160.100">
    <property type="entry name" value="Ribosome hibernation promotion factor-like"/>
    <property type="match status" value="1"/>
</dbReference>
<name>A0A2N1UNH2_9BACT</name>
<evidence type="ECO:0000256" key="1">
    <source>
        <dbReference type="ARBA" id="ARBA00022845"/>
    </source>
</evidence>
<evidence type="ECO:0000313" key="3">
    <source>
        <dbReference type="Proteomes" id="UP000233414"/>
    </source>
</evidence>
<reference evidence="2 3" key="1">
    <citation type="journal article" date="2017" name="ISME J.">
        <title>Potential for microbial H2 and metal transformations associated with novel bacteria and archaea in deep terrestrial subsurface sediments.</title>
        <authorList>
            <person name="Hernsdorf A.W."/>
            <person name="Amano Y."/>
            <person name="Miyakawa K."/>
            <person name="Ise K."/>
            <person name="Suzuki Y."/>
            <person name="Anantharaman K."/>
            <person name="Probst A."/>
            <person name="Burstein D."/>
            <person name="Thomas B.C."/>
            <person name="Banfield J.F."/>
        </authorList>
    </citation>
    <scope>NUCLEOTIDE SEQUENCE [LARGE SCALE GENOMIC DNA]</scope>
    <source>
        <strain evidence="2">HGW-Kuenenbacteria-1</strain>
    </source>
</reference>
<dbReference type="InterPro" id="IPR050574">
    <property type="entry name" value="HPF/YfiA_ribosome-assoc"/>
</dbReference>
<dbReference type="EMBL" id="PGYQ01000006">
    <property type="protein sequence ID" value="PKL72382.1"/>
    <property type="molecule type" value="Genomic_DNA"/>
</dbReference>
<comment type="caution">
    <text evidence="2">The sequence shown here is derived from an EMBL/GenBank/DDBJ whole genome shotgun (WGS) entry which is preliminary data.</text>
</comment>
<dbReference type="GO" id="GO:0043024">
    <property type="term" value="F:ribosomal small subunit binding"/>
    <property type="evidence" value="ECO:0007669"/>
    <property type="project" value="TreeGrafter"/>
</dbReference>
<dbReference type="InterPro" id="IPR003489">
    <property type="entry name" value="RHF/RaiA"/>
</dbReference>
<dbReference type="Proteomes" id="UP000233414">
    <property type="component" value="Unassembled WGS sequence"/>
</dbReference>